<dbReference type="InterPro" id="IPR000412">
    <property type="entry name" value="ABC_2_transport"/>
</dbReference>
<dbReference type="GO" id="GO:0043190">
    <property type="term" value="C:ATP-binding cassette (ABC) transporter complex"/>
    <property type="evidence" value="ECO:0007669"/>
    <property type="project" value="InterPro"/>
</dbReference>
<dbReference type="PRINTS" id="PR00164">
    <property type="entry name" value="ABC2TRNSPORT"/>
</dbReference>
<proteinExistence type="inferred from homology"/>
<keyword evidence="2 5" id="KW-0812">Transmembrane</keyword>
<evidence type="ECO:0000256" key="2">
    <source>
        <dbReference type="ARBA" id="ARBA00022692"/>
    </source>
</evidence>
<protein>
    <recommendedName>
        <fullName evidence="5">Transport permease protein</fullName>
    </recommendedName>
</protein>
<sequence length="274" mass="29403">MSLGAARETGKPRAARRYGAVNWRGLWVLYSRKAVLRFLRYGLESIAGPVASSCIFVLVFVLALDGGRAMSPDLTLAQFVVPGIVMFTLAQVAFDSAAVMIIHDKQDGVIQDVLMAPLTPLEIVVGYSLGAATNGLLTGGILLLIFAIFIDLPFVNPLMAIAFALGGTVLFAMVGMIVGIWSERWDHFSAAETFLVMPLGLLSGTFFSLERVPAGFEWLLLGNPMFHAINGLRAALTGHSDASLWLGAGMIAGLSLLLAAITWRLFALGYRIKS</sequence>
<keyword evidence="3 5" id="KW-1133">Transmembrane helix</keyword>
<feature type="transmembrane region" description="Helical" evidence="5">
    <location>
        <begin position="161"/>
        <end position="182"/>
    </location>
</feature>
<evidence type="ECO:0000256" key="1">
    <source>
        <dbReference type="ARBA" id="ARBA00004141"/>
    </source>
</evidence>
<dbReference type="InterPro" id="IPR047817">
    <property type="entry name" value="ABC2_TM_bact-type"/>
</dbReference>
<dbReference type="GO" id="GO:0140359">
    <property type="term" value="F:ABC-type transporter activity"/>
    <property type="evidence" value="ECO:0007669"/>
    <property type="project" value="InterPro"/>
</dbReference>
<evidence type="ECO:0000256" key="5">
    <source>
        <dbReference type="RuleBase" id="RU361157"/>
    </source>
</evidence>
<feature type="transmembrane region" description="Helical" evidence="5">
    <location>
        <begin position="76"/>
        <end position="103"/>
    </location>
</feature>
<gene>
    <name evidence="7" type="ORF">FKG95_25355</name>
</gene>
<dbReference type="OrthoDB" id="9804001at2"/>
<comment type="subcellular location">
    <subcellularLocation>
        <location evidence="5">Cell inner membrane</location>
        <topology evidence="5">Multi-pass membrane protein</topology>
    </subcellularLocation>
    <subcellularLocation>
        <location evidence="1">Membrane</location>
        <topology evidence="1">Multi-pass membrane protein</topology>
    </subcellularLocation>
</comment>
<dbReference type="InterPro" id="IPR013525">
    <property type="entry name" value="ABC2_TM"/>
</dbReference>
<comment type="caution">
    <text evidence="7">The sequence shown here is derived from an EMBL/GenBank/DDBJ whole genome shotgun (WGS) entry which is preliminary data.</text>
</comment>
<dbReference type="PANTHER" id="PTHR43332">
    <property type="entry name" value="INNER MEMBRANE TRANSPORT PERMEASE YADH-RELATED"/>
    <property type="match status" value="1"/>
</dbReference>
<accession>A0A545T7Y8</accession>
<dbReference type="PANTHER" id="PTHR43332:SF1">
    <property type="entry name" value="TRANSPORT PERMEASE PROTEIN"/>
    <property type="match status" value="1"/>
</dbReference>
<reference evidence="7 8" key="1">
    <citation type="submission" date="2019-06" db="EMBL/GenBank/DDBJ databases">
        <title>Whole genome sequence for Rhodospirillaceae sp. R148.</title>
        <authorList>
            <person name="Wang G."/>
        </authorList>
    </citation>
    <scope>NUCLEOTIDE SEQUENCE [LARGE SCALE GENOMIC DNA]</scope>
    <source>
        <strain evidence="7 8">R148</strain>
    </source>
</reference>
<feature type="transmembrane region" description="Helical" evidence="5">
    <location>
        <begin position="123"/>
        <end position="149"/>
    </location>
</feature>
<dbReference type="RefSeq" id="WP_142899246.1">
    <property type="nucleotide sequence ID" value="NZ_ML660062.1"/>
</dbReference>
<evidence type="ECO:0000313" key="7">
    <source>
        <dbReference type="EMBL" id="TQV73346.1"/>
    </source>
</evidence>
<dbReference type="PIRSF" id="PIRSF006648">
    <property type="entry name" value="DrrB"/>
    <property type="match status" value="1"/>
</dbReference>
<keyword evidence="8" id="KW-1185">Reference proteome</keyword>
<dbReference type="AlphaFoldDB" id="A0A545T7Y8"/>
<keyword evidence="5" id="KW-0813">Transport</keyword>
<dbReference type="Pfam" id="PF01061">
    <property type="entry name" value="ABC2_membrane"/>
    <property type="match status" value="1"/>
</dbReference>
<feature type="transmembrane region" description="Helical" evidence="5">
    <location>
        <begin position="46"/>
        <end position="64"/>
    </location>
</feature>
<evidence type="ECO:0000313" key="8">
    <source>
        <dbReference type="Proteomes" id="UP000315252"/>
    </source>
</evidence>
<comment type="similarity">
    <text evidence="5">Belongs to the ABC-2 integral membrane protein family.</text>
</comment>
<evidence type="ECO:0000256" key="3">
    <source>
        <dbReference type="ARBA" id="ARBA00022989"/>
    </source>
</evidence>
<name>A0A545T7Y8_9PROT</name>
<feature type="domain" description="ABC transmembrane type-2" evidence="6">
    <location>
        <begin position="40"/>
        <end position="269"/>
    </location>
</feature>
<keyword evidence="4 5" id="KW-0472">Membrane</keyword>
<dbReference type="InterPro" id="IPR052522">
    <property type="entry name" value="ABC-2_transport_permease"/>
</dbReference>
<feature type="transmembrane region" description="Helical" evidence="5">
    <location>
        <begin position="188"/>
        <end position="209"/>
    </location>
</feature>
<dbReference type="PROSITE" id="PS51012">
    <property type="entry name" value="ABC_TM2"/>
    <property type="match status" value="1"/>
</dbReference>
<dbReference type="Proteomes" id="UP000315252">
    <property type="component" value="Unassembled WGS sequence"/>
</dbReference>
<evidence type="ECO:0000259" key="6">
    <source>
        <dbReference type="PROSITE" id="PS51012"/>
    </source>
</evidence>
<evidence type="ECO:0000256" key="4">
    <source>
        <dbReference type="ARBA" id="ARBA00023136"/>
    </source>
</evidence>
<dbReference type="EMBL" id="VHSH01000011">
    <property type="protein sequence ID" value="TQV73346.1"/>
    <property type="molecule type" value="Genomic_DNA"/>
</dbReference>
<organism evidence="7 8">
    <name type="scientific">Denitrobaculum tricleocarpae</name>
    <dbReference type="NCBI Taxonomy" id="2591009"/>
    <lineage>
        <taxon>Bacteria</taxon>
        <taxon>Pseudomonadati</taxon>
        <taxon>Pseudomonadota</taxon>
        <taxon>Alphaproteobacteria</taxon>
        <taxon>Rhodospirillales</taxon>
        <taxon>Rhodospirillaceae</taxon>
        <taxon>Denitrobaculum</taxon>
    </lineage>
</organism>
<feature type="transmembrane region" description="Helical" evidence="5">
    <location>
        <begin position="242"/>
        <end position="266"/>
    </location>
</feature>
<keyword evidence="5" id="KW-1003">Cell membrane</keyword>